<feature type="region of interest" description="Disordered" evidence="1">
    <location>
        <begin position="561"/>
        <end position="629"/>
    </location>
</feature>
<feature type="transmembrane region" description="Helical" evidence="2">
    <location>
        <begin position="279"/>
        <end position="297"/>
    </location>
</feature>
<protein>
    <submittedName>
        <fullName evidence="3">Uncharacterized protein</fullName>
    </submittedName>
</protein>
<accession>A0A9P7S0W4</accession>
<evidence type="ECO:0000313" key="3">
    <source>
        <dbReference type="EMBL" id="KAG7093371.1"/>
    </source>
</evidence>
<dbReference type="OrthoDB" id="3062801at2759"/>
<feature type="compositionally biased region" description="Basic and acidic residues" evidence="1">
    <location>
        <begin position="120"/>
        <end position="135"/>
    </location>
</feature>
<keyword evidence="2" id="KW-0472">Membrane</keyword>
<reference evidence="3" key="1">
    <citation type="journal article" date="2021" name="Genome Biol. Evol.">
        <title>The assembled and annotated genome of the fairy-ring fungus Marasmius oreades.</title>
        <authorList>
            <person name="Hiltunen M."/>
            <person name="Ament-Velasquez S.L."/>
            <person name="Johannesson H."/>
        </authorList>
    </citation>
    <scope>NUCLEOTIDE SEQUENCE</scope>
    <source>
        <strain evidence="3">03SP1</strain>
    </source>
</reference>
<feature type="transmembrane region" description="Helical" evidence="2">
    <location>
        <begin position="508"/>
        <end position="529"/>
    </location>
</feature>
<comment type="caution">
    <text evidence="3">The sequence shown here is derived from an EMBL/GenBank/DDBJ whole genome shotgun (WGS) entry which is preliminary data.</text>
</comment>
<proteinExistence type="predicted"/>
<feature type="compositionally biased region" description="Polar residues" evidence="1">
    <location>
        <begin position="32"/>
        <end position="80"/>
    </location>
</feature>
<feature type="region of interest" description="Disordered" evidence="1">
    <location>
        <begin position="1"/>
        <end position="20"/>
    </location>
</feature>
<feature type="region of interest" description="Disordered" evidence="1">
    <location>
        <begin position="234"/>
        <end position="269"/>
    </location>
</feature>
<dbReference type="EMBL" id="CM032184">
    <property type="protein sequence ID" value="KAG7093371.1"/>
    <property type="molecule type" value="Genomic_DNA"/>
</dbReference>
<evidence type="ECO:0000256" key="1">
    <source>
        <dbReference type="SAM" id="MobiDB-lite"/>
    </source>
</evidence>
<sequence>MASQSHNPGTSEHDTVDINIDVEAVPFPSFTSRVTESAQSPVSDSSGALTSSDKLSALPQTITSQSINRVGRSPQIQQSPRMFRNSMDGSRSWPHIASETGWNTFNTTGRVSRHSMSEGSVERGGRGRTSLDSDRGSISGVNSVKRAFRKLSHTSDPSPANAPSAILPEYRKDGDGSSAHSRSRAVSPIRFLQQWSANISRSHILGGNQDREEPFIPVDPFHSFVPAFLSSLFSSQQGPEGKSGRPDGLPSDIEAQTSSPGPSGFCHTNRMSDRQVRTTYIFITVWLPRIVYIYLLLRLPPMYFSRVARIFEDAEVSKPDIQRLVEGCFGGANAYQDDPVDTRNRGASSGQDVQTPQVTPALAKFKHTWEDFIDSLLREWKTLNVVSALLLSAILTLFQIPNAATDPVTRTAALLSLICAIMSLSYGCMYIVRFGSMRSMFRASRWAEEAQRSKTFLLWNVWVMLAMPAVWMSWSMILFIVSILSFVWRTGEVDDPDERAGLSSTAILGPRIAITGVFFIGMLYFFAIVRTLQSYGQVGPLEERKGSRFYVRSAAAAVNDGERRGREPERFSRESGRSGRGRHLDERPREAIQGRGDSTKKEDGEDERNEELKVNSTPKATPVGLGLSGIGSISAAISTMDPAEKEMETKAPHS</sequence>
<keyword evidence="4" id="KW-1185">Reference proteome</keyword>
<feature type="transmembrane region" description="Helical" evidence="2">
    <location>
        <begin position="456"/>
        <end position="488"/>
    </location>
</feature>
<dbReference type="KEGG" id="more:E1B28_007053"/>
<feature type="region of interest" description="Disordered" evidence="1">
    <location>
        <begin position="32"/>
        <end position="185"/>
    </location>
</feature>
<evidence type="ECO:0000256" key="2">
    <source>
        <dbReference type="SAM" id="Phobius"/>
    </source>
</evidence>
<keyword evidence="2" id="KW-1133">Transmembrane helix</keyword>
<dbReference type="RefSeq" id="XP_043009841.1">
    <property type="nucleotide sequence ID" value="XM_043151761.1"/>
</dbReference>
<feature type="compositionally biased region" description="Polar residues" evidence="1">
    <location>
        <begin position="1"/>
        <end position="10"/>
    </location>
</feature>
<dbReference type="AlphaFoldDB" id="A0A9P7S0W4"/>
<feature type="compositionally biased region" description="Basic and acidic residues" evidence="1">
    <location>
        <begin position="561"/>
        <end position="603"/>
    </location>
</feature>
<evidence type="ECO:0000313" key="4">
    <source>
        <dbReference type="Proteomes" id="UP001049176"/>
    </source>
</evidence>
<dbReference type="GeneID" id="66076129"/>
<feature type="compositionally biased region" description="Polar residues" evidence="1">
    <location>
        <begin position="100"/>
        <end position="110"/>
    </location>
</feature>
<organism evidence="3 4">
    <name type="scientific">Marasmius oreades</name>
    <name type="common">fairy-ring Marasmius</name>
    <dbReference type="NCBI Taxonomy" id="181124"/>
    <lineage>
        <taxon>Eukaryota</taxon>
        <taxon>Fungi</taxon>
        <taxon>Dikarya</taxon>
        <taxon>Basidiomycota</taxon>
        <taxon>Agaricomycotina</taxon>
        <taxon>Agaricomycetes</taxon>
        <taxon>Agaricomycetidae</taxon>
        <taxon>Agaricales</taxon>
        <taxon>Marasmiineae</taxon>
        <taxon>Marasmiaceae</taxon>
        <taxon>Marasmius</taxon>
    </lineage>
</organism>
<dbReference type="Proteomes" id="UP001049176">
    <property type="component" value="Chromosome 4"/>
</dbReference>
<feature type="transmembrane region" description="Helical" evidence="2">
    <location>
        <begin position="412"/>
        <end position="435"/>
    </location>
</feature>
<feature type="transmembrane region" description="Helical" evidence="2">
    <location>
        <begin position="382"/>
        <end position="400"/>
    </location>
</feature>
<gene>
    <name evidence="3" type="ORF">E1B28_007053</name>
</gene>
<keyword evidence="2" id="KW-0812">Transmembrane</keyword>
<name>A0A9P7S0W4_9AGAR</name>